<organism evidence="14 15">
    <name type="scientific">Methanocalculus taiwanensis</name>
    <dbReference type="NCBI Taxonomy" id="106207"/>
    <lineage>
        <taxon>Archaea</taxon>
        <taxon>Methanobacteriati</taxon>
        <taxon>Methanobacteriota</taxon>
        <taxon>Stenosarchaea group</taxon>
        <taxon>Methanomicrobia</taxon>
        <taxon>Methanomicrobiales</taxon>
        <taxon>Methanocalculaceae</taxon>
        <taxon>Methanocalculus</taxon>
    </lineage>
</organism>
<keyword evidence="3 9" id="KW-0436">Ligase</keyword>
<name>A0ABD4TIG3_9EURY</name>
<dbReference type="InterPro" id="IPR009080">
    <property type="entry name" value="tRNAsynth_Ia_anticodon-bd"/>
</dbReference>
<feature type="short sequence motif" description="'KMSKS' region" evidence="9">
    <location>
        <begin position="614"/>
        <end position="618"/>
    </location>
</feature>
<dbReference type="InterPro" id="IPR015413">
    <property type="entry name" value="Methionyl/Leucyl_tRNA_Synth"/>
</dbReference>
<feature type="domain" description="Methionyl/Valyl/Leucyl/Isoleucyl-tRNA synthetase anticodon-binding" evidence="12">
    <location>
        <begin position="685"/>
        <end position="813"/>
    </location>
</feature>
<gene>
    <name evidence="9 14" type="primary">leuS</name>
    <name evidence="14" type="ORF">FTO68_03630</name>
</gene>
<dbReference type="EC" id="6.1.1.4" evidence="9"/>
<keyword evidence="6 9" id="KW-0648">Protein biosynthesis</keyword>
<evidence type="ECO:0000259" key="13">
    <source>
        <dbReference type="Pfam" id="PF09334"/>
    </source>
</evidence>
<evidence type="ECO:0000259" key="11">
    <source>
        <dbReference type="Pfam" id="PF00133"/>
    </source>
</evidence>
<dbReference type="InterPro" id="IPR002300">
    <property type="entry name" value="aa-tRNA-synth_Ia"/>
</dbReference>
<dbReference type="Gene3D" id="1.10.730.10">
    <property type="entry name" value="Isoleucyl-tRNA Synthetase, Domain 1"/>
    <property type="match status" value="1"/>
</dbReference>
<evidence type="ECO:0000256" key="6">
    <source>
        <dbReference type="ARBA" id="ARBA00022917"/>
    </source>
</evidence>
<dbReference type="Pfam" id="PF08264">
    <property type="entry name" value="Anticodon_1"/>
    <property type="match status" value="1"/>
</dbReference>
<dbReference type="AlphaFoldDB" id="A0ABD4TIG3"/>
<evidence type="ECO:0000256" key="9">
    <source>
        <dbReference type="HAMAP-Rule" id="MF_00049"/>
    </source>
</evidence>
<keyword evidence="2 9" id="KW-0963">Cytoplasm</keyword>
<dbReference type="PROSITE" id="PS00178">
    <property type="entry name" value="AA_TRNA_LIGASE_I"/>
    <property type="match status" value="1"/>
</dbReference>
<dbReference type="Gene3D" id="3.30.2320.20">
    <property type="entry name" value="Class I aminoacyl-tRNA synthetases (RS)"/>
    <property type="match status" value="1"/>
</dbReference>
<dbReference type="InterPro" id="IPR013155">
    <property type="entry name" value="M/V/L/I-tRNA-synth_anticd-bd"/>
</dbReference>
<evidence type="ECO:0000256" key="2">
    <source>
        <dbReference type="ARBA" id="ARBA00022490"/>
    </source>
</evidence>
<dbReference type="SUPFAM" id="SSF52374">
    <property type="entry name" value="Nucleotidylyl transferase"/>
    <property type="match status" value="1"/>
</dbReference>
<dbReference type="InterPro" id="IPR009008">
    <property type="entry name" value="Val/Leu/Ile-tRNA-synth_edit"/>
</dbReference>
<dbReference type="Pfam" id="PF00133">
    <property type="entry name" value="tRNA-synt_1"/>
    <property type="match status" value="1"/>
</dbReference>
<proteinExistence type="inferred from homology"/>
<evidence type="ECO:0000259" key="12">
    <source>
        <dbReference type="Pfam" id="PF08264"/>
    </source>
</evidence>
<keyword evidence="15" id="KW-1185">Reference proteome</keyword>
<evidence type="ECO:0000256" key="8">
    <source>
        <dbReference type="ARBA" id="ARBA00047469"/>
    </source>
</evidence>
<dbReference type="Gene3D" id="3.40.50.620">
    <property type="entry name" value="HUPs"/>
    <property type="match status" value="1"/>
</dbReference>
<keyword evidence="5 9" id="KW-0067">ATP-binding</keyword>
<dbReference type="SUPFAM" id="SSF47323">
    <property type="entry name" value="Anticodon-binding domain of a subclass of class I aminoacyl-tRNA synthetases"/>
    <property type="match status" value="1"/>
</dbReference>
<dbReference type="EMBL" id="VOTZ01000005">
    <property type="protein sequence ID" value="MCQ1538082.1"/>
    <property type="molecule type" value="Genomic_DNA"/>
</dbReference>
<dbReference type="Proteomes" id="UP001524383">
    <property type="component" value="Unassembled WGS sequence"/>
</dbReference>
<feature type="domain" description="Methionyl/Leucyl tRNA synthetase" evidence="13">
    <location>
        <begin position="570"/>
        <end position="656"/>
    </location>
</feature>
<dbReference type="PANTHER" id="PTHR45794:SF1">
    <property type="entry name" value="LEUCINE--TRNA LIGASE, CYTOPLASMIC"/>
    <property type="match status" value="1"/>
</dbReference>
<evidence type="ECO:0000256" key="3">
    <source>
        <dbReference type="ARBA" id="ARBA00022598"/>
    </source>
</evidence>
<dbReference type="SUPFAM" id="SSF50677">
    <property type="entry name" value="ValRS/IleRS/LeuRS editing domain"/>
    <property type="match status" value="1"/>
</dbReference>
<dbReference type="PANTHER" id="PTHR45794">
    <property type="entry name" value="LEUCYL-TRNA SYNTHETASE"/>
    <property type="match status" value="1"/>
</dbReference>
<keyword evidence="7 9" id="KW-0030">Aminoacyl-tRNA synthetase</keyword>
<dbReference type="GO" id="GO:0006429">
    <property type="term" value="P:leucyl-tRNA aminoacylation"/>
    <property type="evidence" value="ECO:0007669"/>
    <property type="project" value="UniProtKB-UniRule"/>
</dbReference>
<evidence type="ECO:0000256" key="5">
    <source>
        <dbReference type="ARBA" id="ARBA00022840"/>
    </source>
</evidence>
<dbReference type="Gene3D" id="1.10.10.720">
    <property type="entry name" value="leucyl-tRNA synthetase"/>
    <property type="match status" value="1"/>
</dbReference>
<dbReference type="InterPro" id="IPR014729">
    <property type="entry name" value="Rossmann-like_a/b/a_fold"/>
</dbReference>
<evidence type="ECO:0000256" key="10">
    <source>
        <dbReference type="RuleBase" id="RU363035"/>
    </source>
</evidence>
<dbReference type="InterPro" id="IPR020791">
    <property type="entry name" value="Leu-tRNA-lgase_arc"/>
</dbReference>
<dbReference type="Gene3D" id="3.90.740.10">
    <property type="entry name" value="Valyl/Leucyl/Isoleucyl-tRNA synthetase, editing domain"/>
    <property type="match status" value="1"/>
</dbReference>
<feature type="domain" description="Aminoacyl-tRNA synthetase class Ia" evidence="11">
    <location>
        <begin position="24"/>
        <end position="498"/>
    </location>
</feature>
<accession>A0ABD4TIG3</accession>
<dbReference type="CDD" id="cd07959">
    <property type="entry name" value="Anticodon_Ia_Leu_AEc"/>
    <property type="match status" value="1"/>
</dbReference>
<dbReference type="NCBIfam" id="NF008957">
    <property type="entry name" value="PRK12300.1"/>
    <property type="match status" value="1"/>
</dbReference>
<evidence type="ECO:0000313" key="14">
    <source>
        <dbReference type="EMBL" id="MCQ1538082.1"/>
    </source>
</evidence>
<comment type="caution">
    <text evidence="14">The sequence shown here is derived from an EMBL/GenBank/DDBJ whole genome shotgun (WGS) entry which is preliminary data.</text>
</comment>
<protein>
    <recommendedName>
        <fullName evidence="9">Leucine--tRNA ligase</fullName>
        <ecNumber evidence="9">6.1.1.4</ecNumber>
    </recommendedName>
    <alternativeName>
        <fullName evidence="9">Leucyl-tRNA synthetase</fullName>
        <shortName evidence="9">LeuRS</shortName>
    </alternativeName>
</protein>
<keyword evidence="4 9" id="KW-0547">Nucleotide-binding</keyword>
<reference evidence="14 15" key="1">
    <citation type="submission" date="2019-08" db="EMBL/GenBank/DDBJ databases">
        <authorList>
            <person name="Chen S.-C."/>
            <person name="Lai M.-C."/>
            <person name="You Y.-T."/>
        </authorList>
    </citation>
    <scope>NUCLEOTIDE SEQUENCE [LARGE SCALE GENOMIC DNA]</scope>
    <source>
        <strain evidence="14 15">P2F9704a</strain>
    </source>
</reference>
<evidence type="ECO:0000256" key="1">
    <source>
        <dbReference type="ARBA" id="ARBA00005594"/>
    </source>
</evidence>
<comment type="caution">
    <text evidence="9">Lacks conserved residue(s) required for the propagation of feature annotation.</text>
</comment>
<dbReference type="InterPro" id="IPR001412">
    <property type="entry name" value="aa-tRNA-synth_I_CS"/>
</dbReference>
<dbReference type="GO" id="GO:0005524">
    <property type="term" value="F:ATP binding"/>
    <property type="evidence" value="ECO:0007669"/>
    <property type="project" value="UniProtKB-UniRule"/>
</dbReference>
<comment type="subcellular location">
    <subcellularLocation>
        <location evidence="9">Cytoplasm</location>
    </subcellularLocation>
</comment>
<evidence type="ECO:0000256" key="7">
    <source>
        <dbReference type="ARBA" id="ARBA00023146"/>
    </source>
</evidence>
<dbReference type="GO" id="GO:0004823">
    <property type="term" value="F:leucine-tRNA ligase activity"/>
    <property type="evidence" value="ECO:0007669"/>
    <property type="project" value="UniProtKB-UniRule"/>
</dbReference>
<feature type="short sequence motif" description="'HIGH' region" evidence="9">
    <location>
        <begin position="43"/>
        <end position="53"/>
    </location>
</feature>
<comment type="catalytic activity">
    <reaction evidence="8 9">
        <text>tRNA(Leu) + L-leucine + ATP = L-leucyl-tRNA(Leu) + AMP + diphosphate</text>
        <dbReference type="Rhea" id="RHEA:11688"/>
        <dbReference type="Rhea" id="RHEA-COMP:9613"/>
        <dbReference type="Rhea" id="RHEA-COMP:9622"/>
        <dbReference type="ChEBI" id="CHEBI:30616"/>
        <dbReference type="ChEBI" id="CHEBI:33019"/>
        <dbReference type="ChEBI" id="CHEBI:57427"/>
        <dbReference type="ChEBI" id="CHEBI:78442"/>
        <dbReference type="ChEBI" id="CHEBI:78494"/>
        <dbReference type="ChEBI" id="CHEBI:456215"/>
        <dbReference type="EC" id="6.1.1.4"/>
    </reaction>
</comment>
<dbReference type="InterPro" id="IPR004493">
    <property type="entry name" value="Leu-tRNA-synth_Ia_arc/euk"/>
</dbReference>
<dbReference type="GO" id="GO:0005737">
    <property type="term" value="C:cytoplasm"/>
    <property type="evidence" value="ECO:0007669"/>
    <property type="project" value="UniProtKB-SubCell"/>
</dbReference>
<comment type="similarity">
    <text evidence="1 9 10">Belongs to the class-I aminoacyl-tRNA synthetase family.</text>
</comment>
<evidence type="ECO:0000256" key="4">
    <source>
        <dbReference type="ARBA" id="ARBA00022741"/>
    </source>
</evidence>
<evidence type="ECO:0000313" key="15">
    <source>
        <dbReference type="Proteomes" id="UP001524383"/>
    </source>
</evidence>
<sequence length="933" mass="106059">MRGLIVGDLELRLSEADVEEEWKTAFHSDPSEKEKCYINVAYPYPSGAMHVGHGRTYIVPDVIARFWRMRGRQVLYPMAFHVTGSPVIGISKRIARGDAKTLSLYRDLYKVPSDVIDRFSDPLAIVDHFSNEYQRVMSRLGLSIDWRRRFTTILPQYSKFIEWQYSHLNGQGRVVRGEHPVKYCPQCDNPVGDHDLLEGDKAEIVRFIFVNFEMDGYIIPCATLRPETIYGVTNLWVNPDVRYVKADVDGIAWLLSREAAEKLALQKHTVAITGEVDGSELIGRTVSHPLCGSVRILPAGFVDPDMGSGIVMSVPAHAPFDYIALLDLQKKGEYTDIEPVSLIKVDGYGEIPAKEAVIRHGIVDQHDPKMDEVTQEVYSAEFSRGKLLARCREHEGKPVRVAREDVGAVMEAEYGSIWFYDFDQQPVICRCGSRAYVRILDDQWFLTYSDLEWKQQVHDQIEKIALVPPEVRAEFDRTVDWLKDWACTRRVGLGTRVPWDPKWLFEPLSDSTVYMAYYTIAHRISGIPAESLTPEVFDYIFLGRGNPVNVDRTTLDALRSEFLYWYPYNYRFSAKDLISNHLTFQLFHHRAIFPDELQPKGMVVFGMGLLDGAKMSSSKGNVFLLEDAAEEFGADTVRMFLVGSAEPWQDFDWRNELVSSVRKQIERFIGYIAESGGVTGTTDVDAWLSSRLQRRIAKMTESLELFQTRQALQEAYFGIESDLKWYRRRLPAGSPGGAVLGEVSDAWVRLLAPVIPFTCESLWREMGHDGLVSFAEWPAPDQTRINPEIELAEELIVRTIEDIESIIKIIQVTPGQLTILLAPEWKYEVFRRVAAAEDKRSVTKELMKDDSMRKRGKEAANTISQVIKLIHSLPPQLVEDISSLAPDEYEIFTHAVTFIEKEFSVKVKVLHAEASGHAKAGMALPFKPAIVIE</sequence>
<dbReference type="FunFam" id="1.10.730.10:FF:000002">
    <property type="entry name" value="Leucine--tRNA ligase"/>
    <property type="match status" value="1"/>
</dbReference>
<dbReference type="NCBIfam" id="TIGR00395">
    <property type="entry name" value="leuS_arch"/>
    <property type="match status" value="1"/>
</dbReference>
<dbReference type="Pfam" id="PF09334">
    <property type="entry name" value="tRNA-synt_1g"/>
    <property type="match status" value="1"/>
</dbReference>
<dbReference type="HAMAP" id="MF_00049_A">
    <property type="entry name" value="Leu_tRNA_synth_A"/>
    <property type="match status" value="1"/>
</dbReference>